<accession>A0A8D0D3T0</accession>
<evidence type="ECO:0000313" key="2">
    <source>
        <dbReference type="Proteomes" id="UP000694568"/>
    </source>
</evidence>
<protein>
    <recommendedName>
        <fullName evidence="3">HECT domain-containing protein</fullName>
    </recommendedName>
</protein>
<dbReference type="Ensembl" id="ENSSLUT00000037642.1">
    <property type="protein sequence ID" value="ENSSLUP00000036500.1"/>
    <property type="gene ID" value="ENSSLUG00000016309.1"/>
</dbReference>
<dbReference type="Proteomes" id="UP000694568">
    <property type="component" value="Unplaced"/>
</dbReference>
<keyword evidence="2" id="KW-1185">Reference proteome</keyword>
<proteinExistence type="predicted"/>
<sequence>VTCGYTGIVSVDKRDSMIRAVILHSTMRLIPMLDQLRKGLQLYELPKIMNTHQDLCKPLFVTGEDDKVDAVFILENSRPVFSEIGSAKHRVETNIMNFFQDYLQEIEDSGVLTVGQIMQWITGQGHKPVLPSEKKDFVINVRFHHDCDTHHTVCFPIVSACSRTITFPSAHLKTFSEFKNIMTLAICHGQTFDRV</sequence>
<organism evidence="1 2">
    <name type="scientific">Sander lucioperca</name>
    <name type="common">Pike-perch</name>
    <name type="synonym">Perca lucioperca</name>
    <dbReference type="NCBI Taxonomy" id="283035"/>
    <lineage>
        <taxon>Eukaryota</taxon>
        <taxon>Metazoa</taxon>
        <taxon>Chordata</taxon>
        <taxon>Craniata</taxon>
        <taxon>Vertebrata</taxon>
        <taxon>Euteleostomi</taxon>
        <taxon>Actinopterygii</taxon>
        <taxon>Neopterygii</taxon>
        <taxon>Teleostei</taxon>
        <taxon>Neoteleostei</taxon>
        <taxon>Acanthomorphata</taxon>
        <taxon>Eupercaria</taxon>
        <taxon>Perciformes</taxon>
        <taxon>Percoidei</taxon>
        <taxon>Percidae</taxon>
        <taxon>Luciopercinae</taxon>
        <taxon>Sander</taxon>
    </lineage>
</organism>
<evidence type="ECO:0000313" key="1">
    <source>
        <dbReference type="Ensembl" id="ENSSLUP00000036500.1"/>
    </source>
</evidence>
<name>A0A8D0D3T0_SANLU</name>
<dbReference type="GeneTree" id="ENSGT01150000287056"/>
<evidence type="ECO:0008006" key="3">
    <source>
        <dbReference type="Google" id="ProtNLM"/>
    </source>
</evidence>
<dbReference type="AlphaFoldDB" id="A0A8D0D3T0"/>
<reference evidence="1" key="1">
    <citation type="submission" date="2025-08" db="UniProtKB">
        <authorList>
            <consortium name="Ensembl"/>
        </authorList>
    </citation>
    <scope>IDENTIFICATION</scope>
</reference>
<reference evidence="1" key="2">
    <citation type="submission" date="2025-09" db="UniProtKB">
        <authorList>
            <consortium name="Ensembl"/>
        </authorList>
    </citation>
    <scope>IDENTIFICATION</scope>
</reference>